<dbReference type="InterPro" id="IPR036188">
    <property type="entry name" value="FAD/NAD-bd_sf"/>
</dbReference>
<dbReference type="Proteomes" id="UP000186609">
    <property type="component" value="Chromosome"/>
</dbReference>
<feature type="domain" description="FAD/NAD(P)-binding" evidence="5">
    <location>
        <begin position="3"/>
        <end position="307"/>
    </location>
</feature>
<dbReference type="InterPro" id="IPR016156">
    <property type="entry name" value="FAD/NAD-linked_Rdtase_dimer_sf"/>
</dbReference>
<keyword evidence="3" id="KW-0274">FAD</keyword>
<proteinExistence type="predicted"/>
<evidence type="ECO:0008006" key="9">
    <source>
        <dbReference type="Google" id="ProtNLM"/>
    </source>
</evidence>
<keyword evidence="4" id="KW-0560">Oxidoreductase</keyword>
<evidence type="ECO:0000259" key="6">
    <source>
        <dbReference type="Pfam" id="PF14759"/>
    </source>
</evidence>
<evidence type="ECO:0000256" key="4">
    <source>
        <dbReference type="ARBA" id="ARBA00023002"/>
    </source>
</evidence>
<dbReference type="Gene3D" id="3.50.50.60">
    <property type="entry name" value="FAD/NAD(P)-binding domain"/>
    <property type="match status" value="2"/>
</dbReference>
<dbReference type="PRINTS" id="PR00368">
    <property type="entry name" value="FADPNR"/>
</dbReference>
<evidence type="ECO:0000313" key="7">
    <source>
        <dbReference type="EMBL" id="APW40039.1"/>
    </source>
</evidence>
<evidence type="ECO:0000256" key="3">
    <source>
        <dbReference type="ARBA" id="ARBA00022827"/>
    </source>
</evidence>
<dbReference type="InterPro" id="IPR050446">
    <property type="entry name" value="FAD-oxidoreductase/Apoptosis"/>
</dbReference>
<name>A0A1P8K227_9BURK</name>
<feature type="domain" description="Reductase C-terminal" evidence="6">
    <location>
        <begin position="327"/>
        <end position="392"/>
    </location>
</feature>
<dbReference type="PANTHER" id="PTHR43557:SF2">
    <property type="entry name" value="RIESKE DOMAIN-CONTAINING PROTEIN-RELATED"/>
    <property type="match status" value="1"/>
</dbReference>
<sequence>MSRIVIVGGGHAAAQLCASLVDGQFSGQMTLVSSEAHVPYHRPPLSKALVKDEVAVLPALRAAAFYEEAGITLRLSTTVTAIDRAAKTLALQDANGKPLEDLAYDHLVLATGAGPRLLPGVPLGAPGVFYLRTFDDALALRAALPAVQRALVLGGGFIGLELAATLHGLGKQVTVLEAAPRLLARTLSPEMATHLLQAHRDNGLDLRLSQSVQEVLWDARENGRFIGVQLPGETLLADVLLVGIGAEPSTALAVAAGLTCDDGVVVDTALVTSDPAISAIGDCASFHYALWQQPVRLESVQNANEQARAVAARLCGQPARAYASMPWFWSDQGDLRLQVTGLWRPEYQSSRQPGTKPGSLSVLHSENGELRAIESLNSPVDHMAARKVLQKTIA</sequence>
<dbReference type="AlphaFoldDB" id="A0A1P8K227"/>
<dbReference type="InterPro" id="IPR028202">
    <property type="entry name" value="Reductase_C"/>
</dbReference>
<keyword evidence="8" id="KW-1185">Reference proteome</keyword>
<accession>A0A1P8K227</accession>
<dbReference type="EMBL" id="CP019236">
    <property type="protein sequence ID" value="APW40039.1"/>
    <property type="molecule type" value="Genomic_DNA"/>
</dbReference>
<evidence type="ECO:0000259" key="5">
    <source>
        <dbReference type="Pfam" id="PF07992"/>
    </source>
</evidence>
<protein>
    <recommendedName>
        <fullName evidence="9">Pyridine nucleotide-disulfide oxidoreductase</fullName>
    </recommendedName>
</protein>
<keyword evidence="2" id="KW-0285">Flavoprotein</keyword>
<dbReference type="SUPFAM" id="SSF55424">
    <property type="entry name" value="FAD/NAD-linked reductases, dimerisation (C-terminal) domain"/>
    <property type="match status" value="1"/>
</dbReference>
<dbReference type="GO" id="GO:0005737">
    <property type="term" value="C:cytoplasm"/>
    <property type="evidence" value="ECO:0007669"/>
    <property type="project" value="TreeGrafter"/>
</dbReference>
<dbReference type="RefSeq" id="WP_076203201.1">
    <property type="nucleotide sequence ID" value="NZ_CP019236.1"/>
</dbReference>
<evidence type="ECO:0000256" key="2">
    <source>
        <dbReference type="ARBA" id="ARBA00022630"/>
    </source>
</evidence>
<gene>
    <name evidence="7" type="ORF">RD110_24895</name>
</gene>
<dbReference type="KEGG" id="rhy:RD110_24895"/>
<organism evidence="7 8">
    <name type="scientific">Rhodoferax koreensis</name>
    <dbReference type="NCBI Taxonomy" id="1842727"/>
    <lineage>
        <taxon>Bacteria</taxon>
        <taxon>Pseudomonadati</taxon>
        <taxon>Pseudomonadota</taxon>
        <taxon>Betaproteobacteria</taxon>
        <taxon>Burkholderiales</taxon>
        <taxon>Comamonadaceae</taxon>
        <taxon>Rhodoferax</taxon>
    </lineage>
</organism>
<dbReference type="GO" id="GO:0016651">
    <property type="term" value="F:oxidoreductase activity, acting on NAD(P)H"/>
    <property type="evidence" value="ECO:0007669"/>
    <property type="project" value="TreeGrafter"/>
</dbReference>
<reference evidence="7 8" key="1">
    <citation type="submission" date="2017-01" db="EMBL/GenBank/DDBJ databases">
        <authorList>
            <person name="Mah S.A."/>
            <person name="Swanson W.J."/>
            <person name="Moy G.W."/>
            <person name="Vacquier V.D."/>
        </authorList>
    </citation>
    <scope>NUCLEOTIDE SEQUENCE [LARGE SCALE GENOMIC DNA]</scope>
    <source>
        <strain evidence="7 8">DCY110</strain>
    </source>
</reference>
<dbReference type="Pfam" id="PF14759">
    <property type="entry name" value="Reductase_C"/>
    <property type="match status" value="1"/>
</dbReference>
<dbReference type="PANTHER" id="PTHR43557">
    <property type="entry name" value="APOPTOSIS-INDUCING FACTOR 1"/>
    <property type="match status" value="1"/>
</dbReference>
<evidence type="ECO:0000313" key="8">
    <source>
        <dbReference type="Proteomes" id="UP000186609"/>
    </source>
</evidence>
<dbReference type="Gene3D" id="3.30.390.30">
    <property type="match status" value="1"/>
</dbReference>
<dbReference type="SUPFAM" id="SSF51905">
    <property type="entry name" value="FAD/NAD(P)-binding domain"/>
    <property type="match status" value="2"/>
</dbReference>
<dbReference type="STRING" id="1842727.RD110_24895"/>
<comment type="cofactor">
    <cofactor evidence="1">
        <name>FAD</name>
        <dbReference type="ChEBI" id="CHEBI:57692"/>
    </cofactor>
</comment>
<dbReference type="PRINTS" id="PR00411">
    <property type="entry name" value="PNDRDTASEI"/>
</dbReference>
<dbReference type="Pfam" id="PF07992">
    <property type="entry name" value="Pyr_redox_2"/>
    <property type="match status" value="1"/>
</dbReference>
<evidence type="ECO:0000256" key="1">
    <source>
        <dbReference type="ARBA" id="ARBA00001974"/>
    </source>
</evidence>
<dbReference type="InterPro" id="IPR023753">
    <property type="entry name" value="FAD/NAD-binding_dom"/>
</dbReference>